<protein>
    <submittedName>
        <fullName evidence="4">GILT-like protein 1</fullName>
    </submittedName>
</protein>
<dbReference type="AlphaFoldDB" id="A0A9Q0MZG3"/>
<keyword evidence="5" id="KW-1185">Reference proteome</keyword>
<dbReference type="EMBL" id="WJQU01000003">
    <property type="protein sequence ID" value="KAJ6640234.1"/>
    <property type="molecule type" value="Genomic_DNA"/>
</dbReference>
<name>A0A9Q0MZG3_9DIPT</name>
<evidence type="ECO:0000256" key="1">
    <source>
        <dbReference type="ARBA" id="ARBA00005679"/>
    </source>
</evidence>
<keyword evidence="3" id="KW-0732">Signal</keyword>
<dbReference type="GO" id="GO:0016671">
    <property type="term" value="F:oxidoreductase activity, acting on a sulfur group of donors, disulfide as acceptor"/>
    <property type="evidence" value="ECO:0007669"/>
    <property type="project" value="InterPro"/>
</dbReference>
<accession>A0A9Q0MZG3</accession>
<evidence type="ECO:0000313" key="5">
    <source>
        <dbReference type="Proteomes" id="UP001151699"/>
    </source>
</evidence>
<evidence type="ECO:0000256" key="3">
    <source>
        <dbReference type="SAM" id="SignalP"/>
    </source>
</evidence>
<dbReference type="OrthoDB" id="958254at2759"/>
<evidence type="ECO:0000256" key="2">
    <source>
        <dbReference type="ARBA" id="ARBA00023180"/>
    </source>
</evidence>
<gene>
    <name evidence="4" type="primary">GILT1_5</name>
    <name evidence="4" type="ORF">Bhyg_12984</name>
</gene>
<feature type="signal peptide" evidence="3">
    <location>
        <begin position="1"/>
        <end position="20"/>
    </location>
</feature>
<dbReference type="PANTHER" id="PTHR13234:SF69">
    <property type="entry name" value="GILT-LIKE PROTEIN 1"/>
    <property type="match status" value="1"/>
</dbReference>
<sequence>MTSITMLIALFVVIIGVCTAQKVPVSVYYESLCPDSQAFISEQLYPAMKSPLGRFVDLKLIPYGKSNRSTIGSDVEFTCHHGPNECYGNKVHSCAIEHIQVNSFQNQYTRESLILEYVNCLMQLTRNFPDQLFPGKRCAEQFKLENWQVIEACANQTEGSKLLEKNGELTDTLKPSLTSVPTITFRHQQDESQALALVNFRSAVCKKMQSPLPVECTSLPNSAPVQSATTYLMGLSSLGLILALKI</sequence>
<feature type="chain" id="PRO_5040225342" evidence="3">
    <location>
        <begin position="21"/>
        <end position="246"/>
    </location>
</feature>
<organism evidence="4 5">
    <name type="scientific">Pseudolycoriella hygida</name>
    <dbReference type="NCBI Taxonomy" id="35572"/>
    <lineage>
        <taxon>Eukaryota</taxon>
        <taxon>Metazoa</taxon>
        <taxon>Ecdysozoa</taxon>
        <taxon>Arthropoda</taxon>
        <taxon>Hexapoda</taxon>
        <taxon>Insecta</taxon>
        <taxon>Pterygota</taxon>
        <taxon>Neoptera</taxon>
        <taxon>Endopterygota</taxon>
        <taxon>Diptera</taxon>
        <taxon>Nematocera</taxon>
        <taxon>Sciaroidea</taxon>
        <taxon>Sciaridae</taxon>
        <taxon>Pseudolycoriella</taxon>
    </lineage>
</organism>
<proteinExistence type="inferred from homology"/>
<keyword evidence="2" id="KW-0325">Glycoprotein</keyword>
<comment type="similarity">
    <text evidence="1">Belongs to the GILT family.</text>
</comment>
<dbReference type="InterPro" id="IPR004911">
    <property type="entry name" value="Interferon-induced_GILT"/>
</dbReference>
<dbReference type="Pfam" id="PF03227">
    <property type="entry name" value="GILT"/>
    <property type="match status" value="1"/>
</dbReference>
<dbReference type="Proteomes" id="UP001151699">
    <property type="component" value="Chromosome X"/>
</dbReference>
<dbReference type="PANTHER" id="PTHR13234">
    <property type="entry name" value="GAMMA-INTERFERON INDUCIBLE LYSOSOMAL THIOL REDUCTASE GILT"/>
    <property type="match status" value="1"/>
</dbReference>
<evidence type="ECO:0000313" key="4">
    <source>
        <dbReference type="EMBL" id="KAJ6640234.1"/>
    </source>
</evidence>
<comment type="caution">
    <text evidence="4">The sequence shown here is derived from an EMBL/GenBank/DDBJ whole genome shotgun (WGS) entry which is preliminary data.</text>
</comment>
<reference evidence="4" key="1">
    <citation type="submission" date="2022-07" db="EMBL/GenBank/DDBJ databases">
        <authorList>
            <person name="Trinca V."/>
            <person name="Uliana J.V.C."/>
            <person name="Torres T.T."/>
            <person name="Ward R.J."/>
            <person name="Monesi N."/>
        </authorList>
    </citation>
    <scope>NUCLEOTIDE SEQUENCE</scope>
    <source>
        <strain evidence="4">HSMRA1968</strain>
        <tissue evidence="4">Whole embryos</tissue>
    </source>
</reference>